<evidence type="ECO:0000256" key="3">
    <source>
        <dbReference type="SAM" id="MobiDB-lite"/>
    </source>
</evidence>
<comment type="caution">
    <text evidence="5">The sequence shown here is derived from an EMBL/GenBank/DDBJ whole genome shotgun (WGS) entry which is preliminary data.</text>
</comment>
<feature type="compositionally biased region" description="Basic residues" evidence="3">
    <location>
        <begin position="8"/>
        <end position="18"/>
    </location>
</feature>
<keyword evidence="1" id="KW-0479">Metal-binding</keyword>
<dbReference type="Pfam" id="PF13920">
    <property type="entry name" value="zf-C3HC4_3"/>
    <property type="match status" value="1"/>
</dbReference>
<reference evidence="5 6" key="1">
    <citation type="submission" date="2024-01" db="EMBL/GenBank/DDBJ databases">
        <title>The complete chloroplast genome sequence of Lithospermum erythrorhizon: insights into the phylogenetic relationship among Boraginaceae species and the maternal lineages of purple gromwells.</title>
        <authorList>
            <person name="Okada T."/>
            <person name="Watanabe K."/>
        </authorList>
    </citation>
    <scope>NUCLEOTIDE SEQUENCE [LARGE SCALE GENOMIC DNA]</scope>
</reference>
<organism evidence="5 6">
    <name type="scientific">Lithospermum erythrorhizon</name>
    <name type="common">Purple gromwell</name>
    <name type="synonym">Lithospermum officinale var. erythrorhizon</name>
    <dbReference type="NCBI Taxonomy" id="34254"/>
    <lineage>
        <taxon>Eukaryota</taxon>
        <taxon>Viridiplantae</taxon>
        <taxon>Streptophyta</taxon>
        <taxon>Embryophyta</taxon>
        <taxon>Tracheophyta</taxon>
        <taxon>Spermatophyta</taxon>
        <taxon>Magnoliopsida</taxon>
        <taxon>eudicotyledons</taxon>
        <taxon>Gunneridae</taxon>
        <taxon>Pentapetalae</taxon>
        <taxon>asterids</taxon>
        <taxon>lamiids</taxon>
        <taxon>Boraginales</taxon>
        <taxon>Boraginaceae</taxon>
        <taxon>Boraginoideae</taxon>
        <taxon>Lithospermeae</taxon>
        <taxon>Lithospermum</taxon>
    </lineage>
</organism>
<dbReference type="InterPro" id="IPR001841">
    <property type="entry name" value="Znf_RING"/>
</dbReference>
<feature type="domain" description="RING-type" evidence="4">
    <location>
        <begin position="680"/>
        <end position="719"/>
    </location>
</feature>
<dbReference type="InterPro" id="IPR013083">
    <property type="entry name" value="Znf_RING/FYVE/PHD"/>
</dbReference>
<dbReference type="CDD" id="cd23128">
    <property type="entry name" value="RING-HC_MIP1-like"/>
    <property type="match status" value="1"/>
</dbReference>
<dbReference type="Pfam" id="PF20235">
    <property type="entry name" value="PIR2-like_helical"/>
    <property type="match status" value="1"/>
</dbReference>
<gene>
    <name evidence="5" type="ORF">LIER_12343</name>
</gene>
<evidence type="ECO:0000256" key="1">
    <source>
        <dbReference type="PROSITE-ProRule" id="PRU00175"/>
    </source>
</evidence>
<keyword evidence="6" id="KW-1185">Reference proteome</keyword>
<dbReference type="PROSITE" id="PS50089">
    <property type="entry name" value="ZF_RING_2"/>
    <property type="match status" value="1"/>
</dbReference>
<name>A0AAV3PRD2_LITER</name>
<sequence length="734" mass="82174">MGCSVREKHIRANRRSRSVKSESDHQHPYHHHHLVHHAHHLMHPCCNGKNSDSSCNISMGKSMMEPMMRSMSYQMGFGDSGYSQNPNSNSSISSFDDSGWGYCTEEQLEEILLTNLDYLYNEAISELKDLGYEEEAALKAVLRNGRCYGGLDVLANILQNSLPYLNNDTISDEPDQVFTDLKQLEEYSLAGMVCLLQQVKPHLSRGDAMWCLLMSDLHVGRASTMDIPVLQPPNGSACCSGSGSGTVSSNVEGVNNSPVGVAPSLCKFHGGWGFGSAGTSEFPANALSSLEKTPQMEIECPKRFNLSPSMKKLLKRNVAAFAAGYRANSKQLQNQSESCAGSSSGHGSSGIKGACVENHAGQGEEPENLENLDTVNTMLGKFRDLNLEENAEHKSLNQKDEMILILIHQIKELEKTVQDRKDWAHEKAMQAARKLSHDLTELKLLRMEKEETQRLKRGKQTIEDSTMKKLSDMENALRKASARVDRANAAVRKLETENAEMRAEMEASKLSASESVKTCLEVAKREKKCLKRLLAWEKQKTKLQEETGKEKQKISDLQKELLEVEEAQNEAEAKWRLEQKAKDHALGQVDKERRLKEAAESGSKRNSEALRLKIELDSQRHKDDLQRLEQELSRLQASVQSANTHPQSINTMNSRNIVTQHEFYGLEDSPEKETSWERECFLCKKDEVSIVFLPCAHLVLCANCNENYGRKGKALCPCCGVPIDERIRVFGTTS</sequence>
<protein>
    <recommendedName>
        <fullName evidence="4">RING-type domain-containing protein</fullName>
    </recommendedName>
</protein>
<keyword evidence="1" id="KW-0862">Zinc</keyword>
<dbReference type="PANTHER" id="PTHR46405:SF3">
    <property type="entry name" value="RING_U-BOX SUPERFAMILY PROTEIN"/>
    <property type="match status" value="1"/>
</dbReference>
<evidence type="ECO:0000313" key="5">
    <source>
        <dbReference type="EMBL" id="GAA0154327.1"/>
    </source>
</evidence>
<evidence type="ECO:0000256" key="2">
    <source>
        <dbReference type="SAM" id="Coils"/>
    </source>
</evidence>
<proteinExistence type="predicted"/>
<dbReference type="Proteomes" id="UP001454036">
    <property type="component" value="Unassembled WGS sequence"/>
</dbReference>
<evidence type="ECO:0000313" key="6">
    <source>
        <dbReference type="Proteomes" id="UP001454036"/>
    </source>
</evidence>
<dbReference type="GO" id="GO:0008270">
    <property type="term" value="F:zinc ion binding"/>
    <property type="evidence" value="ECO:0007669"/>
    <property type="project" value="UniProtKB-KW"/>
</dbReference>
<feature type="region of interest" description="Disordered" evidence="3">
    <location>
        <begin position="1"/>
        <end position="33"/>
    </location>
</feature>
<dbReference type="PANTHER" id="PTHR46405">
    <property type="entry name" value="OS05G0141500 PROTEIN"/>
    <property type="match status" value="1"/>
</dbReference>
<evidence type="ECO:0000259" key="4">
    <source>
        <dbReference type="PROSITE" id="PS50089"/>
    </source>
</evidence>
<feature type="coiled-coil region" evidence="2">
    <location>
        <begin position="470"/>
        <end position="511"/>
    </location>
</feature>
<dbReference type="Gene3D" id="3.30.40.10">
    <property type="entry name" value="Zinc/RING finger domain, C3HC4 (zinc finger)"/>
    <property type="match status" value="1"/>
</dbReference>
<dbReference type="SUPFAM" id="SSF57850">
    <property type="entry name" value="RING/U-box"/>
    <property type="match status" value="1"/>
</dbReference>
<dbReference type="InterPro" id="IPR046934">
    <property type="entry name" value="PIR2-like"/>
</dbReference>
<accession>A0AAV3PRD2</accession>
<dbReference type="AlphaFoldDB" id="A0AAV3PRD2"/>
<dbReference type="EMBL" id="BAABME010002371">
    <property type="protein sequence ID" value="GAA0154327.1"/>
    <property type="molecule type" value="Genomic_DNA"/>
</dbReference>
<dbReference type="InterPro" id="IPR046527">
    <property type="entry name" value="PIR2-like_helical"/>
</dbReference>
<feature type="coiled-coil region" evidence="2">
    <location>
        <begin position="611"/>
        <end position="645"/>
    </location>
</feature>
<keyword evidence="2" id="KW-0175">Coiled coil</keyword>
<keyword evidence="1" id="KW-0863">Zinc-finger</keyword>
<feature type="coiled-coil region" evidence="2">
    <location>
        <begin position="540"/>
        <end position="574"/>
    </location>
</feature>